<evidence type="ECO:0000313" key="5">
    <source>
        <dbReference type="Proteomes" id="UP001187315"/>
    </source>
</evidence>
<evidence type="ECO:0000256" key="2">
    <source>
        <dbReference type="SAM" id="MobiDB-lite"/>
    </source>
</evidence>
<evidence type="ECO:0000259" key="3">
    <source>
        <dbReference type="Pfam" id="PF18804"/>
    </source>
</evidence>
<dbReference type="PANTHER" id="PTHR33104:SF2">
    <property type="entry name" value="CXC3 LIKE CYSTEINE CLUSTER DOMAIN-CONTAINING PROTEIN"/>
    <property type="match status" value="1"/>
</dbReference>
<proteinExistence type="predicted"/>
<feature type="region of interest" description="Disordered" evidence="2">
    <location>
        <begin position="591"/>
        <end position="612"/>
    </location>
</feature>
<dbReference type="InterPro" id="IPR040564">
    <property type="entry name" value="CxC3-like"/>
</dbReference>
<feature type="coiled-coil region" evidence="1">
    <location>
        <begin position="417"/>
        <end position="444"/>
    </location>
</feature>
<reference evidence="4" key="1">
    <citation type="submission" date="2023-08" db="EMBL/GenBank/DDBJ databases">
        <title>Pelteobagrus vachellii genome.</title>
        <authorList>
            <person name="Liu H."/>
        </authorList>
    </citation>
    <scope>NUCLEOTIDE SEQUENCE</scope>
    <source>
        <strain evidence="4">PRFRI_2022a</strain>
        <tissue evidence="4">Muscle</tissue>
    </source>
</reference>
<protein>
    <recommendedName>
        <fullName evidence="3">CxC3 like cysteine cluster domain-containing protein</fullName>
    </recommendedName>
</protein>
<dbReference type="EMBL" id="JAVHJS010000003">
    <property type="protein sequence ID" value="KAK2863727.1"/>
    <property type="molecule type" value="Genomic_DNA"/>
</dbReference>
<dbReference type="Pfam" id="PF18804">
    <property type="entry name" value="CxC3"/>
    <property type="match status" value="1"/>
</dbReference>
<keyword evidence="1" id="KW-0175">Coiled coil</keyword>
<feature type="domain" description="CxC3 like cysteine cluster" evidence="3">
    <location>
        <begin position="93"/>
        <end position="194"/>
    </location>
</feature>
<gene>
    <name evidence="4" type="ORF">Q7C36_002881</name>
</gene>
<accession>A0AA88T4H3</accession>
<comment type="caution">
    <text evidence="4">The sequence shown here is derived from an EMBL/GenBank/DDBJ whole genome shotgun (WGS) entry which is preliminary data.</text>
</comment>
<dbReference type="Proteomes" id="UP001187315">
    <property type="component" value="Unassembled WGS sequence"/>
</dbReference>
<dbReference type="PANTHER" id="PTHR33104">
    <property type="entry name" value="SI:DKEY-29D5.2"/>
    <property type="match status" value="1"/>
</dbReference>
<dbReference type="Pfam" id="PF18758">
    <property type="entry name" value="KDZ"/>
    <property type="match status" value="1"/>
</dbReference>
<evidence type="ECO:0000256" key="1">
    <source>
        <dbReference type="SAM" id="Coils"/>
    </source>
</evidence>
<feature type="compositionally biased region" description="Acidic residues" evidence="2">
    <location>
        <begin position="603"/>
        <end position="612"/>
    </location>
</feature>
<dbReference type="AlphaFoldDB" id="A0AA88T4H3"/>
<sequence length="612" mass="68943">MVFSEAESLRALESGKTVPPTMPYRKGGCWSSLVCRECLPEDWFCGDCDVLHHKKQPLHNRESMIHGFFEAIPPTSCIIKGEGGYCTHEQACILPTVKVPDCSCGGTSFTVLPGKPVILITINGRFDLHQPLYECKTCQQQWTPDSKDLLRSGYWPASVSNSTLYTLDLLSSFQELKVIAPGFSRQAFAKLLEHRTKCGGRVSNGHINGDALQRSFLEFSYASFEEDQLCCSAPFTCPACTPEMLAVSADGNRKLYRACGDSQWTAARETSRKASKLDEEGMEVAVCRYGFLLKELMPAKAKFFAMDVACKYWPYLEKAARVLPALQELNEMKPFLSIMHARAHATKCEIKWSGRNQEGAGTTAGEEVEQVNSYLSRCALTTKYMSKAARVDMVTLHAVGWNHKKSLSLHQALSTRYVKTCQRLQDETARLDELKTELHCTDELVSQWLSDVKEWAADDSSKFRHRLRRKLAEDKKLLLQEIQKYNGLVQDTATNIDVATVEHSLNGESNVSQIWPWEKQLHDQVMLEMRLQEEKSILVLEMAQHCTWLQSLAVVLKNKMTEEEVSERLQVVLQQYKTALGPEASVLLHVEAEDPSGFSSPDTSEDEEENTV</sequence>
<name>A0AA88T4H3_TACVA</name>
<keyword evidence="5" id="KW-1185">Reference proteome</keyword>
<evidence type="ECO:0000313" key="4">
    <source>
        <dbReference type="EMBL" id="KAK2863727.1"/>
    </source>
</evidence>
<organism evidence="4 5">
    <name type="scientific">Tachysurus vachellii</name>
    <name type="common">Darkbarbel catfish</name>
    <name type="synonym">Pelteobagrus vachellii</name>
    <dbReference type="NCBI Taxonomy" id="175792"/>
    <lineage>
        <taxon>Eukaryota</taxon>
        <taxon>Metazoa</taxon>
        <taxon>Chordata</taxon>
        <taxon>Craniata</taxon>
        <taxon>Vertebrata</taxon>
        <taxon>Euteleostomi</taxon>
        <taxon>Actinopterygii</taxon>
        <taxon>Neopterygii</taxon>
        <taxon>Teleostei</taxon>
        <taxon>Ostariophysi</taxon>
        <taxon>Siluriformes</taxon>
        <taxon>Bagridae</taxon>
        <taxon>Tachysurus</taxon>
    </lineage>
</organism>
<dbReference type="InterPro" id="IPR040521">
    <property type="entry name" value="KDZ"/>
</dbReference>